<feature type="chain" id="PRO_5027789928" description="Multiple inositol polyphosphate phosphatase 1" evidence="26">
    <location>
        <begin position="24"/>
        <end position="451"/>
    </location>
</feature>
<comment type="catalytic activity">
    <reaction evidence="14">
        <text>1D-myo-inositol 1,2-bisphosphate + H2O = 1D-myo-inositol 2-phosphate + phosphate</text>
        <dbReference type="Rhea" id="RHEA:77135"/>
        <dbReference type="ChEBI" id="CHEBI:15377"/>
        <dbReference type="ChEBI" id="CHEBI:43474"/>
        <dbReference type="ChEBI" id="CHEBI:84142"/>
        <dbReference type="ChEBI" id="CHEBI:195539"/>
        <dbReference type="EC" id="3.1.3.62"/>
    </reaction>
    <physiologicalReaction direction="left-to-right" evidence="14">
        <dbReference type="Rhea" id="RHEA:77136"/>
    </physiologicalReaction>
</comment>
<gene>
    <name evidence="28" type="primary">minpp1a</name>
</gene>
<evidence type="ECO:0000256" key="2">
    <source>
        <dbReference type="ARBA" id="ARBA00008422"/>
    </source>
</evidence>
<evidence type="ECO:0000313" key="28">
    <source>
        <dbReference type="RefSeq" id="XP_012683667.2"/>
    </source>
</evidence>
<evidence type="ECO:0000256" key="6">
    <source>
        <dbReference type="ARBA" id="ARBA00022475"/>
    </source>
</evidence>
<evidence type="ECO:0000256" key="17">
    <source>
        <dbReference type="ARBA" id="ARBA00043739"/>
    </source>
</evidence>
<comment type="catalytic activity">
    <reaction evidence="21">
        <text>1D-myo-inositol 1,3,4,5,6-pentakisphosphate + H2O = 1D-myo-inositol 1,4,5,6-tetrakisphosphate + phosphate</text>
        <dbReference type="Rhea" id="RHEA:77143"/>
        <dbReference type="ChEBI" id="CHEBI:15377"/>
        <dbReference type="ChEBI" id="CHEBI:43474"/>
        <dbReference type="ChEBI" id="CHEBI:57627"/>
        <dbReference type="ChEBI" id="CHEBI:57733"/>
    </reaction>
    <physiologicalReaction direction="left-to-right" evidence="21">
        <dbReference type="Rhea" id="RHEA:77144"/>
    </physiologicalReaction>
</comment>
<feature type="signal peptide" evidence="26">
    <location>
        <begin position="1"/>
        <end position="23"/>
    </location>
</feature>
<evidence type="ECO:0000256" key="4">
    <source>
        <dbReference type="ARBA" id="ARBA00013040"/>
    </source>
</evidence>
<dbReference type="GO" id="GO:0005886">
    <property type="term" value="C:plasma membrane"/>
    <property type="evidence" value="ECO:0007669"/>
    <property type="project" value="UniProtKB-SubCell"/>
</dbReference>
<dbReference type="SUPFAM" id="SSF53254">
    <property type="entry name" value="Phosphoglycerate mutase-like"/>
    <property type="match status" value="1"/>
</dbReference>
<dbReference type="KEGG" id="char:105900839"/>
<dbReference type="EC" id="3.1.3.80" evidence="3"/>
<dbReference type="GO" id="GO:0052745">
    <property type="term" value="F:inositol phosphate phosphatase activity"/>
    <property type="evidence" value="ECO:0007669"/>
    <property type="project" value="TreeGrafter"/>
</dbReference>
<dbReference type="AlphaFoldDB" id="A0A6P3VZ11"/>
<evidence type="ECO:0000256" key="5">
    <source>
        <dbReference type="ARBA" id="ARBA00018097"/>
    </source>
</evidence>
<evidence type="ECO:0000256" key="21">
    <source>
        <dbReference type="ARBA" id="ARBA00043762"/>
    </source>
</evidence>
<comment type="catalytic activity">
    <reaction evidence="22">
        <text>1D-myo-inositol 2,3-bisphosphate + H2O = 1D-myo-inositol 2-phosphate + phosphate</text>
        <dbReference type="Rhea" id="RHEA:77139"/>
        <dbReference type="ChEBI" id="CHEBI:15377"/>
        <dbReference type="ChEBI" id="CHEBI:43474"/>
        <dbReference type="ChEBI" id="CHEBI:84142"/>
        <dbReference type="ChEBI" id="CHEBI:195538"/>
    </reaction>
    <physiologicalReaction direction="left-to-right" evidence="22">
        <dbReference type="Rhea" id="RHEA:77140"/>
    </physiologicalReaction>
</comment>
<keyword evidence="10" id="KW-0325">Glycoprotein</keyword>
<evidence type="ECO:0000256" key="8">
    <source>
        <dbReference type="ARBA" id="ARBA00022801"/>
    </source>
</evidence>
<evidence type="ECO:0000256" key="13">
    <source>
        <dbReference type="ARBA" id="ARBA00043671"/>
    </source>
</evidence>
<reference evidence="28" key="1">
    <citation type="submission" date="2025-08" db="UniProtKB">
        <authorList>
            <consortium name="RefSeq"/>
        </authorList>
    </citation>
    <scope>IDENTIFICATION</scope>
</reference>
<comment type="catalytic activity">
    <reaction evidence="12">
        <text>1D-myo-inositol 1,2,5,6-tetrakisphosphate + H2O = 1D-myo-inositol 1,2,6-trisphosphate + phosphate</text>
        <dbReference type="Rhea" id="RHEA:77119"/>
        <dbReference type="ChEBI" id="CHEBI:15377"/>
        <dbReference type="ChEBI" id="CHEBI:43474"/>
        <dbReference type="ChEBI" id="CHEBI:195535"/>
        <dbReference type="ChEBI" id="CHEBI:195537"/>
        <dbReference type="EC" id="3.1.3.62"/>
    </reaction>
    <physiologicalReaction direction="left-to-right" evidence="12">
        <dbReference type="Rhea" id="RHEA:77120"/>
    </physiologicalReaction>
</comment>
<keyword evidence="6" id="KW-1003">Cell membrane</keyword>
<comment type="catalytic activity">
    <reaction evidence="24">
        <text>(2R)-2,3-bisphosphoglycerate + H2O = (2R)-2-phosphoglycerate + phosphate</text>
        <dbReference type="Rhea" id="RHEA:27381"/>
        <dbReference type="ChEBI" id="CHEBI:15377"/>
        <dbReference type="ChEBI" id="CHEBI:43474"/>
        <dbReference type="ChEBI" id="CHEBI:58248"/>
        <dbReference type="ChEBI" id="CHEBI:58289"/>
        <dbReference type="EC" id="3.1.3.80"/>
    </reaction>
    <physiologicalReaction direction="left-to-right" evidence="24">
        <dbReference type="Rhea" id="RHEA:27382"/>
    </physiologicalReaction>
</comment>
<comment type="subcellular location">
    <subcellularLocation>
        <location evidence="1">Cell membrane</location>
    </subcellularLocation>
</comment>
<dbReference type="GO" id="GO:0034417">
    <property type="term" value="F:bisphosphoglycerate 3-phosphatase activity"/>
    <property type="evidence" value="ECO:0007669"/>
    <property type="project" value="UniProtKB-EC"/>
</dbReference>
<evidence type="ECO:0000256" key="12">
    <source>
        <dbReference type="ARBA" id="ARBA00043668"/>
    </source>
</evidence>
<evidence type="ECO:0000256" key="14">
    <source>
        <dbReference type="ARBA" id="ARBA00043674"/>
    </source>
</evidence>
<dbReference type="Gene3D" id="3.40.50.1240">
    <property type="entry name" value="Phosphoglycerate mutase-like"/>
    <property type="match status" value="1"/>
</dbReference>
<protein>
    <recommendedName>
        <fullName evidence="5">Multiple inositol polyphosphate phosphatase 1</fullName>
        <ecNumber evidence="4">3.1.3.62</ecNumber>
        <ecNumber evidence="3">3.1.3.80</ecNumber>
    </recommendedName>
    <alternativeName>
        <fullName evidence="11">2,3-bisphosphoglycerate 3-phosphatase</fullName>
    </alternativeName>
</protein>
<dbReference type="InterPro" id="IPR000560">
    <property type="entry name" value="His_Pase_clade-2"/>
</dbReference>
<proteinExistence type="inferred from homology"/>
<keyword evidence="9" id="KW-0472">Membrane</keyword>
<evidence type="ECO:0000313" key="27">
    <source>
        <dbReference type="Proteomes" id="UP000515152"/>
    </source>
</evidence>
<evidence type="ECO:0000256" key="20">
    <source>
        <dbReference type="ARBA" id="ARBA00043757"/>
    </source>
</evidence>
<comment type="catalytic activity">
    <reaction evidence="16">
        <text>1D-myo-inositol 1,2,3-trisphosphate + H2O = 1D-myo-inositol 2,3-bisphosphate + phosphate</text>
        <dbReference type="Rhea" id="RHEA:77127"/>
        <dbReference type="ChEBI" id="CHEBI:15377"/>
        <dbReference type="ChEBI" id="CHEBI:43474"/>
        <dbReference type="ChEBI" id="CHEBI:195536"/>
        <dbReference type="ChEBI" id="CHEBI:195538"/>
    </reaction>
    <physiologicalReaction direction="left-to-right" evidence="16">
        <dbReference type="Rhea" id="RHEA:77128"/>
    </physiologicalReaction>
</comment>
<dbReference type="GO" id="GO:0003993">
    <property type="term" value="F:acid phosphatase activity"/>
    <property type="evidence" value="ECO:0007669"/>
    <property type="project" value="TreeGrafter"/>
</dbReference>
<evidence type="ECO:0000256" key="26">
    <source>
        <dbReference type="SAM" id="SignalP"/>
    </source>
</evidence>
<name>A0A6P3VZ11_CLUHA</name>
<dbReference type="EC" id="3.1.3.62" evidence="4"/>
<evidence type="ECO:0000256" key="3">
    <source>
        <dbReference type="ARBA" id="ARBA00012976"/>
    </source>
</evidence>
<dbReference type="InterPro" id="IPR016274">
    <property type="entry name" value="Histidine_acid_Pase_euk"/>
</dbReference>
<dbReference type="CDD" id="cd07061">
    <property type="entry name" value="HP_HAP_like"/>
    <property type="match status" value="1"/>
</dbReference>
<keyword evidence="25" id="KW-1015">Disulfide bond</keyword>
<accession>A0A6P3VZ11</accession>
<dbReference type="CTD" id="561891"/>
<comment type="catalytic activity">
    <reaction evidence="19">
        <text>1D-myo-inositol 1,2,6-trisphosphate + H2O = 1D-myo-inositol 1,2-bisphosphate + phosphate</text>
        <dbReference type="Rhea" id="RHEA:77131"/>
        <dbReference type="ChEBI" id="CHEBI:15377"/>
        <dbReference type="ChEBI" id="CHEBI:43474"/>
        <dbReference type="ChEBI" id="CHEBI:195537"/>
        <dbReference type="ChEBI" id="CHEBI:195539"/>
        <dbReference type="EC" id="3.1.3.62"/>
    </reaction>
    <physiologicalReaction direction="left-to-right" evidence="19">
        <dbReference type="Rhea" id="RHEA:77132"/>
    </physiologicalReaction>
</comment>
<organism evidence="27 28">
    <name type="scientific">Clupea harengus</name>
    <name type="common">Atlantic herring</name>
    <dbReference type="NCBI Taxonomy" id="7950"/>
    <lineage>
        <taxon>Eukaryota</taxon>
        <taxon>Metazoa</taxon>
        <taxon>Chordata</taxon>
        <taxon>Craniata</taxon>
        <taxon>Vertebrata</taxon>
        <taxon>Euteleostomi</taxon>
        <taxon>Actinopterygii</taxon>
        <taxon>Neopterygii</taxon>
        <taxon>Teleostei</taxon>
        <taxon>Clupei</taxon>
        <taxon>Clupeiformes</taxon>
        <taxon>Clupeoidei</taxon>
        <taxon>Clupeidae</taxon>
        <taxon>Clupea</taxon>
    </lineage>
</organism>
<comment type="catalytic activity">
    <reaction evidence="17">
        <text>1D-myo-inositol 1,2,3,6-tetrakisphosphate + H2O = 1D-myo-inositol 1,2,3-trisphosphate + phosphate</text>
        <dbReference type="Rhea" id="RHEA:77123"/>
        <dbReference type="ChEBI" id="CHEBI:15377"/>
        <dbReference type="ChEBI" id="CHEBI:43474"/>
        <dbReference type="ChEBI" id="CHEBI:195534"/>
        <dbReference type="ChEBI" id="CHEBI:195536"/>
    </reaction>
    <physiologicalReaction direction="left-to-right" evidence="17">
        <dbReference type="Rhea" id="RHEA:77124"/>
    </physiologicalReaction>
</comment>
<comment type="catalytic activity">
    <reaction evidence="18">
        <text>1D-myo-inositol hexakisphosphate + H2O = 1D-myo-inositol 1,2,3,5,6-pentakisphosphate + phosphate</text>
        <dbReference type="Rhea" id="RHEA:20960"/>
        <dbReference type="ChEBI" id="CHEBI:15377"/>
        <dbReference type="ChEBI" id="CHEBI:43474"/>
        <dbReference type="ChEBI" id="CHEBI:58130"/>
        <dbReference type="ChEBI" id="CHEBI:58747"/>
    </reaction>
    <physiologicalReaction direction="left-to-right" evidence="18">
        <dbReference type="Rhea" id="RHEA:20961"/>
    </physiologicalReaction>
</comment>
<dbReference type="PANTHER" id="PTHR20963">
    <property type="entry name" value="MULTIPLE INOSITOL POLYPHOSPHATE PHOSPHATASE-RELATED"/>
    <property type="match status" value="1"/>
</dbReference>
<feature type="disulfide bond" evidence="25">
    <location>
        <begin position="72"/>
        <end position="400"/>
    </location>
</feature>
<keyword evidence="27" id="KW-1185">Reference proteome</keyword>
<evidence type="ECO:0000256" key="24">
    <source>
        <dbReference type="ARBA" id="ARBA00043832"/>
    </source>
</evidence>
<evidence type="ECO:0000256" key="19">
    <source>
        <dbReference type="ARBA" id="ARBA00043747"/>
    </source>
</evidence>
<evidence type="ECO:0000256" key="15">
    <source>
        <dbReference type="ARBA" id="ARBA00043691"/>
    </source>
</evidence>
<dbReference type="PIRSF" id="PIRSF000894">
    <property type="entry name" value="Acid_phosphatase"/>
    <property type="match status" value="1"/>
</dbReference>
<comment type="catalytic activity">
    <reaction evidence="13">
        <text>1D-myo-inositol 1,2,4,5,6-pentakisphosphate + H2O = 1D-myo-inositol 1,2,5,6-tetrakisphosphate + phosphate</text>
        <dbReference type="Rhea" id="RHEA:77115"/>
        <dbReference type="ChEBI" id="CHEBI:15377"/>
        <dbReference type="ChEBI" id="CHEBI:43474"/>
        <dbReference type="ChEBI" id="CHEBI:57798"/>
        <dbReference type="ChEBI" id="CHEBI:195535"/>
        <dbReference type="EC" id="3.1.3.62"/>
    </reaction>
    <physiologicalReaction direction="left-to-right" evidence="13">
        <dbReference type="Rhea" id="RHEA:77116"/>
    </physiologicalReaction>
</comment>
<evidence type="ECO:0000256" key="10">
    <source>
        <dbReference type="ARBA" id="ARBA00023180"/>
    </source>
</evidence>
<dbReference type="FunFam" id="3.40.50.1240:FF:000014">
    <property type="entry name" value="Multiple inositol polyphosphate phosphatase 1"/>
    <property type="match status" value="1"/>
</dbReference>
<comment type="catalytic activity">
    <reaction evidence="23">
        <text>1D-myo-inositol 1,4,5,6-tetrakisphosphate + H2O = 1D-myo-inositol 1,4,5-trisphosphate + phosphate</text>
        <dbReference type="Rhea" id="RHEA:77147"/>
        <dbReference type="ChEBI" id="CHEBI:15377"/>
        <dbReference type="ChEBI" id="CHEBI:43474"/>
        <dbReference type="ChEBI" id="CHEBI:57627"/>
        <dbReference type="ChEBI" id="CHEBI:203600"/>
    </reaction>
    <physiologicalReaction direction="left-to-right" evidence="23">
        <dbReference type="Rhea" id="RHEA:77148"/>
    </physiologicalReaction>
</comment>
<dbReference type="Pfam" id="PF00328">
    <property type="entry name" value="His_Phos_2"/>
    <property type="match status" value="1"/>
</dbReference>
<dbReference type="InterPro" id="IPR029033">
    <property type="entry name" value="His_PPase_superfam"/>
</dbReference>
<comment type="similarity">
    <text evidence="2">Belongs to the histidine acid phosphatase family. MINPP1 subfamily.</text>
</comment>
<evidence type="ECO:0000256" key="23">
    <source>
        <dbReference type="ARBA" id="ARBA00043829"/>
    </source>
</evidence>
<sequence>MICKIPRVIALAYLSFSLTCCVGENADPLLGDIPLIATHFGTKGRYEEVNTYLINDPLAVNETLIRLPSSECSAIHLLTVIRHGTRDPTNKNAKKMTDFYNLVLSNASNWLQKVGLSQWKMWYTEDMDGRLVEKGRMDHTNLAMRLAKSFPTLVTEHNLRNGHIKFVTSSTHRCINSTIAFQRGLKKSFGIEGEDYDYEVNDALMRFFEKCDRFVVEVDKNKSAVVQLEHFLSGPEMKRIYEKMADRLQVPYPAITADMAEAAFYLCAYEFAIKTINSPWCQLFDDVDAQVMEYAGDLKHYWKKSYGHEINSKSSCVLFRDLFNRLDQAANDRRSGKVYEAVTVQVGHAETLIPLLTLLGLFKDVDPLTSTNFATQTGRVFRSGRIVPYASNLVLVLYDCPEGLRLETRLNEQPLMLPKMDTHLPLFEDVKRNYAKLLQGCDQKAVCDLPE</sequence>
<evidence type="ECO:0000256" key="18">
    <source>
        <dbReference type="ARBA" id="ARBA00043746"/>
    </source>
</evidence>
<evidence type="ECO:0000256" key="25">
    <source>
        <dbReference type="PIRSR" id="PIRSR000894-2"/>
    </source>
</evidence>
<dbReference type="PANTHER" id="PTHR20963:SF41">
    <property type="entry name" value="MULTIPLE INOSITOL POLYPHOSPHATE PHOSPHATASE 1"/>
    <property type="match status" value="1"/>
</dbReference>
<dbReference type="RefSeq" id="XP_012683667.2">
    <property type="nucleotide sequence ID" value="XM_012828213.3"/>
</dbReference>
<dbReference type="OrthoDB" id="6509975at2759"/>
<feature type="disulfide bond" evidence="25">
    <location>
        <begin position="267"/>
        <end position="281"/>
    </location>
</feature>
<comment type="catalytic activity">
    <reaction evidence="15">
        <text>1D-myo-inositol hexakisphosphate + H2O = 1D-myo-inositol 1,2,4,5,6-pentakisphosphate + phosphate</text>
        <dbReference type="Rhea" id="RHEA:16989"/>
        <dbReference type="ChEBI" id="CHEBI:15377"/>
        <dbReference type="ChEBI" id="CHEBI:43474"/>
        <dbReference type="ChEBI" id="CHEBI:57798"/>
        <dbReference type="ChEBI" id="CHEBI:58130"/>
        <dbReference type="EC" id="3.1.3.62"/>
    </reaction>
    <physiologicalReaction direction="left-to-right" evidence="15">
        <dbReference type="Rhea" id="RHEA:16990"/>
    </physiologicalReaction>
</comment>
<dbReference type="Proteomes" id="UP000515152">
    <property type="component" value="Chromosome 13"/>
</dbReference>
<comment type="catalytic activity">
    <reaction evidence="20">
        <text>1D-myo-inositol 1,2,3,5,6-pentakisphosphate + H2O = 1D-myo-inositol 1,2,3,6-tetrakisphosphate + phosphate</text>
        <dbReference type="Rhea" id="RHEA:77111"/>
        <dbReference type="ChEBI" id="CHEBI:15377"/>
        <dbReference type="ChEBI" id="CHEBI:43474"/>
        <dbReference type="ChEBI" id="CHEBI:58747"/>
        <dbReference type="ChEBI" id="CHEBI:195534"/>
    </reaction>
    <physiologicalReaction direction="left-to-right" evidence="20">
        <dbReference type="Rhea" id="RHEA:77112"/>
    </physiologicalReaction>
</comment>
<evidence type="ECO:0000256" key="22">
    <source>
        <dbReference type="ARBA" id="ARBA00043801"/>
    </source>
</evidence>
<evidence type="ECO:0000256" key="1">
    <source>
        <dbReference type="ARBA" id="ARBA00004236"/>
    </source>
</evidence>
<keyword evidence="7 26" id="KW-0732">Signal</keyword>
<evidence type="ECO:0000256" key="16">
    <source>
        <dbReference type="ARBA" id="ARBA00043733"/>
    </source>
</evidence>
<evidence type="ECO:0000256" key="9">
    <source>
        <dbReference type="ARBA" id="ARBA00023136"/>
    </source>
</evidence>
<dbReference type="GeneID" id="105900839"/>
<keyword evidence="8" id="KW-0378">Hydrolase</keyword>
<evidence type="ECO:0000256" key="7">
    <source>
        <dbReference type="ARBA" id="ARBA00022729"/>
    </source>
</evidence>
<evidence type="ECO:0000256" key="11">
    <source>
        <dbReference type="ARBA" id="ARBA00031642"/>
    </source>
</evidence>